<sequence length="196" mass="20928">MADTAAAYVARIREVAPRGPYHLVGWSAGGLIAHEMAVLLQAAGEQVGLLAVLDGYPLAGLPPVAAPSPEEVAEAVRRETAGLHLDARIRDNLAAVYLGLARAAREFTPGVFHGELLHFAAAHDRDQDRLDAELWRPHVDGPLRRHDVACGHEEMTRPQALGVIGPALSDRLRDITGTTDITDITASGQDTEGTRS</sequence>
<organism evidence="2 3">
    <name type="scientific">Kitasatospora putterlickiae</name>
    <dbReference type="NCBI Taxonomy" id="221725"/>
    <lineage>
        <taxon>Bacteria</taxon>
        <taxon>Bacillati</taxon>
        <taxon>Actinomycetota</taxon>
        <taxon>Actinomycetes</taxon>
        <taxon>Kitasatosporales</taxon>
        <taxon>Streptomycetaceae</taxon>
        <taxon>Kitasatospora</taxon>
    </lineage>
</organism>
<comment type="caution">
    <text evidence="2">The sequence shown here is derived from an EMBL/GenBank/DDBJ whole genome shotgun (WGS) entry which is preliminary data.</text>
</comment>
<dbReference type="Pfam" id="PF00975">
    <property type="entry name" value="Thioesterase"/>
    <property type="match status" value="1"/>
</dbReference>
<protein>
    <recommendedName>
        <fullName evidence="1">Thioesterase domain-containing protein</fullName>
    </recommendedName>
</protein>
<dbReference type="SUPFAM" id="SSF53474">
    <property type="entry name" value="alpha/beta-Hydrolases"/>
    <property type="match status" value="1"/>
</dbReference>
<proteinExistence type="predicted"/>
<evidence type="ECO:0000313" key="3">
    <source>
        <dbReference type="Proteomes" id="UP001499863"/>
    </source>
</evidence>
<dbReference type="InterPro" id="IPR029058">
    <property type="entry name" value="AB_hydrolase_fold"/>
</dbReference>
<dbReference type="EMBL" id="BAAAKJ010000165">
    <property type="protein sequence ID" value="GAA1395784.1"/>
    <property type="molecule type" value="Genomic_DNA"/>
</dbReference>
<dbReference type="Gene3D" id="3.40.50.1820">
    <property type="entry name" value="alpha/beta hydrolase"/>
    <property type="match status" value="1"/>
</dbReference>
<evidence type="ECO:0000313" key="2">
    <source>
        <dbReference type="EMBL" id="GAA1395784.1"/>
    </source>
</evidence>
<keyword evidence="3" id="KW-1185">Reference proteome</keyword>
<name>A0ABP4IU49_9ACTN</name>
<dbReference type="Proteomes" id="UP001499863">
    <property type="component" value="Unassembled WGS sequence"/>
</dbReference>
<reference evidence="3" key="1">
    <citation type="journal article" date="2019" name="Int. J. Syst. Evol. Microbiol.">
        <title>The Global Catalogue of Microorganisms (GCM) 10K type strain sequencing project: providing services to taxonomists for standard genome sequencing and annotation.</title>
        <authorList>
            <consortium name="The Broad Institute Genomics Platform"/>
            <consortium name="The Broad Institute Genome Sequencing Center for Infectious Disease"/>
            <person name="Wu L."/>
            <person name="Ma J."/>
        </authorList>
    </citation>
    <scope>NUCLEOTIDE SEQUENCE [LARGE SCALE GENOMIC DNA]</scope>
    <source>
        <strain evidence="3">JCM 12393</strain>
    </source>
</reference>
<gene>
    <name evidence="2" type="ORF">GCM10009639_31300</name>
</gene>
<dbReference type="InterPro" id="IPR001031">
    <property type="entry name" value="Thioesterase"/>
</dbReference>
<feature type="domain" description="Thioesterase" evidence="1">
    <location>
        <begin position="3"/>
        <end position="157"/>
    </location>
</feature>
<accession>A0ABP4IU49</accession>
<evidence type="ECO:0000259" key="1">
    <source>
        <dbReference type="Pfam" id="PF00975"/>
    </source>
</evidence>